<dbReference type="InterPro" id="IPR000524">
    <property type="entry name" value="Tscrpt_reg_HTH_GntR"/>
</dbReference>
<keyword evidence="1" id="KW-0805">Transcription regulation</keyword>
<keyword evidence="3" id="KW-0804">Transcription</keyword>
<name>A0A840MQZ7_9PROT</name>
<dbReference type="Pfam" id="PF00392">
    <property type="entry name" value="GntR"/>
    <property type="match status" value="1"/>
</dbReference>
<dbReference type="Gene3D" id="1.10.10.10">
    <property type="entry name" value="Winged helix-like DNA-binding domain superfamily/Winged helix DNA-binding domain"/>
    <property type="match status" value="1"/>
</dbReference>
<dbReference type="SMART" id="SM00345">
    <property type="entry name" value="HTH_GNTR"/>
    <property type="match status" value="1"/>
</dbReference>
<keyword evidence="2" id="KW-0238">DNA-binding</keyword>
<dbReference type="PROSITE" id="PS50949">
    <property type="entry name" value="HTH_GNTR"/>
    <property type="match status" value="1"/>
</dbReference>
<evidence type="ECO:0000259" key="4">
    <source>
        <dbReference type="PROSITE" id="PS50949"/>
    </source>
</evidence>
<dbReference type="RefSeq" id="WP_184038184.1">
    <property type="nucleotide sequence ID" value="NZ_JACHHY010000010.1"/>
</dbReference>
<dbReference type="PRINTS" id="PR00035">
    <property type="entry name" value="HTHGNTR"/>
</dbReference>
<dbReference type="AlphaFoldDB" id="A0A840MQZ7"/>
<dbReference type="InterPro" id="IPR028978">
    <property type="entry name" value="Chorismate_lyase_/UTRA_dom_sf"/>
</dbReference>
<dbReference type="EMBL" id="JACHHY010000010">
    <property type="protein sequence ID" value="MBB5018623.1"/>
    <property type="molecule type" value="Genomic_DNA"/>
</dbReference>
<evidence type="ECO:0000313" key="6">
    <source>
        <dbReference type="Proteomes" id="UP000575898"/>
    </source>
</evidence>
<protein>
    <submittedName>
        <fullName evidence="5">GntR family transcriptional regulator</fullName>
    </submittedName>
</protein>
<dbReference type="Pfam" id="PF07702">
    <property type="entry name" value="UTRA"/>
    <property type="match status" value="1"/>
</dbReference>
<evidence type="ECO:0000256" key="3">
    <source>
        <dbReference type="ARBA" id="ARBA00023163"/>
    </source>
</evidence>
<dbReference type="GO" id="GO:0003677">
    <property type="term" value="F:DNA binding"/>
    <property type="evidence" value="ECO:0007669"/>
    <property type="project" value="UniProtKB-KW"/>
</dbReference>
<dbReference type="InterPro" id="IPR036388">
    <property type="entry name" value="WH-like_DNA-bd_sf"/>
</dbReference>
<dbReference type="InterPro" id="IPR050679">
    <property type="entry name" value="Bact_HTH_transcr_reg"/>
</dbReference>
<dbReference type="PANTHER" id="PTHR44846">
    <property type="entry name" value="MANNOSYL-D-GLYCERATE TRANSPORT/METABOLISM SYSTEM REPRESSOR MNGR-RELATED"/>
    <property type="match status" value="1"/>
</dbReference>
<dbReference type="Gene3D" id="3.40.1410.10">
    <property type="entry name" value="Chorismate lyase-like"/>
    <property type="match status" value="1"/>
</dbReference>
<keyword evidence="6" id="KW-1185">Reference proteome</keyword>
<sequence length="243" mass="27151">MKSLLVLKPDDNNPTPLYLQFSRKLEEAINTGFWKTDEALPSERAFCEVLGISRVTARKAMDLLLDQGLIVRKQGSGTYIAPKLEQPLSRLSSFSEELKQRGYEPGSRWVGRSIGTATQEEMFRLGLSPDSQVARLKRLRTADGVVMAVESSSLPVDILPDPALVTDSLYRYLDERGTPVIRALQHIKAVNASPTIAELAGIRPGDAILLITRIGYLENNVAVELTYSYCRSDYYDFVAELRR</sequence>
<comment type="caution">
    <text evidence="5">The sequence shown here is derived from an EMBL/GenBank/DDBJ whole genome shotgun (WGS) entry which is preliminary data.</text>
</comment>
<dbReference type="SMART" id="SM00866">
    <property type="entry name" value="UTRA"/>
    <property type="match status" value="1"/>
</dbReference>
<dbReference type="GO" id="GO:0003700">
    <property type="term" value="F:DNA-binding transcription factor activity"/>
    <property type="evidence" value="ECO:0007669"/>
    <property type="project" value="InterPro"/>
</dbReference>
<evidence type="ECO:0000256" key="1">
    <source>
        <dbReference type="ARBA" id="ARBA00023015"/>
    </source>
</evidence>
<dbReference type="CDD" id="cd07377">
    <property type="entry name" value="WHTH_GntR"/>
    <property type="match status" value="1"/>
</dbReference>
<dbReference type="GO" id="GO:0045892">
    <property type="term" value="P:negative regulation of DNA-templated transcription"/>
    <property type="evidence" value="ECO:0007669"/>
    <property type="project" value="TreeGrafter"/>
</dbReference>
<evidence type="ECO:0000313" key="5">
    <source>
        <dbReference type="EMBL" id="MBB5018623.1"/>
    </source>
</evidence>
<accession>A0A840MQZ7</accession>
<dbReference type="InterPro" id="IPR011663">
    <property type="entry name" value="UTRA"/>
</dbReference>
<dbReference type="Proteomes" id="UP000575898">
    <property type="component" value="Unassembled WGS sequence"/>
</dbReference>
<dbReference type="PANTHER" id="PTHR44846:SF1">
    <property type="entry name" value="MANNOSYL-D-GLYCERATE TRANSPORT_METABOLISM SYSTEM REPRESSOR MNGR-RELATED"/>
    <property type="match status" value="1"/>
</dbReference>
<reference evidence="5 6" key="1">
    <citation type="submission" date="2020-08" db="EMBL/GenBank/DDBJ databases">
        <title>Genomic Encyclopedia of Type Strains, Phase IV (KMG-IV): sequencing the most valuable type-strain genomes for metagenomic binning, comparative biology and taxonomic classification.</title>
        <authorList>
            <person name="Goeker M."/>
        </authorList>
    </citation>
    <scope>NUCLEOTIDE SEQUENCE [LARGE SCALE GENOMIC DNA]</scope>
    <source>
        <strain evidence="5 6">DSM 27165</strain>
    </source>
</reference>
<evidence type="ECO:0000256" key="2">
    <source>
        <dbReference type="ARBA" id="ARBA00023125"/>
    </source>
</evidence>
<feature type="domain" description="HTH gntR-type" evidence="4">
    <location>
        <begin position="15"/>
        <end position="83"/>
    </location>
</feature>
<organism evidence="5 6">
    <name type="scientific">Chitinivorax tropicus</name>
    <dbReference type="NCBI Taxonomy" id="714531"/>
    <lineage>
        <taxon>Bacteria</taxon>
        <taxon>Pseudomonadati</taxon>
        <taxon>Pseudomonadota</taxon>
        <taxon>Betaproteobacteria</taxon>
        <taxon>Chitinivorax</taxon>
    </lineage>
</organism>
<dbReference type="SUPFAM" id="SSF46785">
    <property type="entry name" value="Winged helix' DNA-binding domain"/>
    <property type="match status" value="1"/>
</dbReference>
<dbReference type="SUPFAM" id="SSF64288">
    <property type="entry name" value="Chorismate lyase-like"/>
    <property type="match status" value="1"/>
</dbReference>
<proteinExistence type="predicted"/>
<gene>
    <name evidence="5" type="ORF">HNQ59_001914</name>
</gene>
<dbReference type="InterPro" id="IPR036390">
    <property type="entry name" value="WH_DNA-bd_sf"/>
</dbReference>